<dbReference type="Proteomes" id="UP000307440">
    <property type="component" value="Unassembled WGS sequence"/>
</dbReference>
<keyword evidence="3" id="KW-0378">Hydrolase</keyword>
<dbReference type="SUPFAM" id="SSF52266">
    <property type="entry name" value="SGNH hydrolase"/>
    <property type="match status" value="1"/>
</dbReference>
<dbReference type="OrthoDB" id="426133at2759"/>
<reference evidence="3 4" key="1">
    <citation type="journal article" date="2019" name="Nat. Ecol. Evol.">
        <title>Megaphylogeny resolves global patterns of mushroom evolution.</title>
        <authorList>
            <person name="Varga T."/>
            <person name="Krizsan K."/>
            <person name="Foldi C."/>
            <person name="Dima B."/>
            <person name="Sanchez-Garcia M."/>
            <person name="Sanchez-Ramirez S."/>
            <person name="Szollosi G.J."/>
            <person name="Szarkandi J.G."/>
            <person name="Papp V."/>
            <person name="Albert L."/>
            <person name="Andreopoulos W."/>
            <person name="Angelini C."/>
            <person name="Antonin V."/>
            <person name="Barry K.W."/>
            <person name="Bougher N.L."/>
            <person name="Buchanan P."/>
            <person name="Buyck B."/>
            <person name="Bense V."/>
            <person name="Catcheside P."/>
            <person name="Chovatia M."/>
            <person name="Cooper J."/>
            <person name="Damon W."/>
            <person name="Desjardin D."/>
            <person name="Finy P."/>
            <person name="Geml J."/>
            <person name="Haridas S."/>
            <person name="Hughes K."/>
            <person name="Justo A."/>
            <person name="Karasinski D."/>
            <person name="Kautmanova I."/>
            <person name="Kiss B."/>
            <person name="Kocsube S."/>
            <person name="Kotiranta H."/>
            <person name="LaButti K.M."/>
            <person name="Lechner B.E."/>
            <person name="Liimatainen K."/>
            <person name="Lipzen A."/>
            <person name="Lukacs Z."/>
            <person name="Mihaltcheva S."/>
            <person name="Morgado L.N."/>
            <person name="Niskanen T."/>
            <person name="Noordeloos M.E."/>
            <person name="Ohm R.A."/>
            <person name="Ortiz-Santana B."/>
            <person name="Ovrebo C."/>
            <person name="Racz N."/>
            <person name="Riley R."/>
            <person name="Savchenko A."/>
            <person name="Shiryaev A."/>
            <person name="Soop K."/>
            <person name="Spirin V."/>
            <person name="Szebenyi C."/>
            <person name="Tomsovsky M."/>
            <person name="Tulloss R.E."/>
            <person name="Uehling J."/>
            <person name="Grigoriev I.V."/>
            <person name="Vagvolgyi C."/>
            <person name="Papp T."/>
            <person name="Martin F.M."/>
            <person name="Miettinen O."/>
            <person name="Hibbett D.S."/>
            <person name="Nagy L.G."/>
        </authorList>
    </citation>
    <scope>NUCLEOTIDE SEQUENCE [LARGE SCALE GENOMIC DNA]</scope>
    <source>
        <strain evidence="3 4">CBS 121175</strain>
    </source>
</reference>
<dbReference type="InterPro" id="IPR052762">
    <property type="entry name" value="PCW_deacetylase/CE"/>
</dbReference>
<dbReference type="EMBL" id="ML210331">
    <property type="protein sequence ID" value="TFK19639.1"/>
    <property type="molecule type" value="Genomic_DNA"/>
</dbReference>
<gene>
    <name evidence="3" type="ORF">FA15DRAFT_723559</name>
</gene>
<dbReference type="Gene3D" id="2.60.120.260">
    <property type="entry name" value="Galactose-binding domain-like"/>
    <property type="match status" value="1"/>
</dbReference>
<evidence type="ECO:0000259" key="2">
    <source>
        <dbReference type="Pfam" id="PF13472"/>
    </source>
</evidence>
<dbReference type="AlphaFoldDB" id="A0A5C3KHF5"/>
<protein>
    <submittedName>
        <fullName evidence="3">SGNH hydrolase</fullName>
    </submittedName>
</protein>
<dbReference type="Pfam" id="PF13472">
    <property type="entry name" value="Lipase_GDSL_2"/>
    <property type="match status" value="1"/>
</dbReference>
<feature type="chain" id="PRO_5022890391" evidence="1">
    <location>
        <begin position="30"/>
        <end position="377"/>
    </location>
</feature>
<feature type="domain" description="SGNH hydrolase-type esterase" evidence="2">
    <location>
        <begin position="164"/>
        <end position="355"/>
    </location>
</feature>
<accession>A0A5C3KHF5</accession>
<sequence>MANRSRIFAFIPVVVGVLALAFGVAQAAAAPRPQELHVIPSDNRHIFFHGRWDNNTGSWWAGSGFKVNVRNLKTLAINLGEYTSWPSAPASISFDNGPAMTYSLTSGANEIPVPKVAGKPRGAATLVRVNVEGWQRNRIQFQSLSVNADASLVQYKPAKRAFQFIGDSLSAGQFLPQGVNQAWPYIVGEHFKAEHRINAQPGATLTDMESYGNVHGISFQFFRTEDTGFIWAGDHNYTTPWDFKRDVPRPTHIVIHVGANDASHGVTNDDFVKVYSEFLDKIRELNPRSQIFIFTPWGWPNADGNTYYYYQGQYERIVNLRKEKGDRSVHVVDTTGWVSFADVFPDNVHPNVEGMANIAERFIGWLEKFEKENKLDY</sequence>
<dbReference type="PANTHER" id="PTHR37834:SF2">
    <property type="entry name" value="ESTERASE, SGNH HYDROLASE-TYPE"/>
    <property type="match status" value="1"/>
</dbReference>
<dbReference type="PANTHER" id="PTHR37834">
    <property type="entry name" value="GDSL-LIKE LIPASE/ACYLHYDROLASE DOMAIN PROTEIN (AFU_ORTHOLOGUE AFUA_2G00620)"/>
    <property type="match status" value="1"/>
</dbReference>
<keyword evidence="1" id="KW-0732">Signal</keyword>
<dbReference type="Gene3D" id="3.40.50.1110">
    <property type="entry name" value="SGNH hydrolase"/>
    <property type="match status" value="1"/>
</dbReference>
<dbReference type="InterPro" id="IPR036514">
    <property type="entry name" value="SGNH_hydro_sf"/>
</dbReference>
<evidence type="ECO:0000313" key="4">
    <source>
        <dbReference type="Proteomes" id="UP000307440"/>
    </source>
</evidence>
<organism evidence="3 4">
    <name type="scientific">Coprinopsis marcescibilis</name>
    <name type="common">Agaric fungus</name>
    <name type="synonym">Psathyrella marcescibilis</name>
    <dbReference type="NCBI Taxonomy" id="230819"/>
    <lineage>
        <taxon>Eukaryota</taxon>
        <taxon>Fungi</taxon>
        <taxon>Dikarya</taxon>
        <taxon>Basidiomycota</taxon>
        <taxon>Agaricomycotina</taxon>
        <taxon>Agaricomycetes</taxon>
        <taxon>Agaricomycetidae</taxon>
        <taxon>Agaricales</taxon>
        <taxon>Agaricineae</taxon>
        <taxon>Psathyrellaceae</taxon>
        <taxon>Coprinopsis</taxon>
    </lineage>
</organism>
<feature type="signal peptide" evidence="1">
    <location>
        <begin position="1"/>
        <end position="29"/>
    </location>
</feature>
<dbReference type="InterPro" id="IPR013830">
    <property type="entry name" value="SGNH_hydro"/>
</dbReference>
<name>A0A5C3KHF5_COPMA</name>
<evidence type="ECO:0000313" key="3">
    <source>
        <dbReference type="EMBL" id="TFK19639.1"/>
    </source>
</evidence>
<dbReference type="GO" id="GO:0016787">
    <property type="term" value="F:hydrolase activity"/>
    <property type="evidence" value="ECO:0007669"/>
    <property type="project" value="UniProtKB-KW"/>
</dbReference>
<evidence type="ECO:0000256" key="1">
    <source>
        <dbReference type="SAM" id="SignalP"/>
    </source>
</evidence>
<proteinExistence type="predicted"/>
<keyword evidence="4" id="KW-1185">Reference proteome</keyword>